<dbReference type="EC" id="2.7.13.3" evidence="2"/>
<name>A0A928ZXS2_LEPEC</name>
<reference evidence="9" key="1">
    <citation type="submission" date="2020-10" db="EMBL/GenBank/DDBJ databases">
        <authorList>
            <person name="Castelo-Branco R."/>
            <person name="Eusebio N."/>
            <person name="Adriana R."/>
            <person name="Vieira A."/>
            <person name="Brugerolle De Fraissinette N."/>
            <person name="Rezende De Castro R."/>
            <person name="Schneider M.P."/>
            <person name="Vasconcelos V."/>
            <person name="Leao P.N."/>
        </authorList>
    </citation>
    <scope>NUCLEOTIDE SEQUENCE</scope>
    <source>
        <strain evidence="9">LEGE 11479</strain>
    </source>
</reference>
<dbReference type="Proteomes" id="UP000615026">
    <property type="component" value="Unassembled WGS sequence"/>
</dbReference>
<dbReference type="PANTHER" id="PTHR43547:SF2">
    <property type="entry name" value="HYBRID SIGNAL TRANSDUCTION HISTIDINE KINASE C"/>
    <property type="match status" value="1"/>
</dbReference>
<organism evidence="9 10">
    <name type="scientific">Leptolyngbya cf. ectocarpi LEGE 11479</name>
    <dbReference type="NCBI Taxonomy" id="1828722"/>
    <lineage>
        <taxon>Bacteria</taxon>
        <taxon>Bacillati</taxon>
        <taxon>Cyanobacteriota</taxon>
        <taxon>Cyanophyceae</taxon>
        <taxon>Leptolyngbyales</taxon>
        <taxon>Leptolyngbyaceae</taxon>
        <taxon>Leptolyngbya group</taxon>
        <taxon>Leptolyngbya</taxon>
    </lineage>
</organism>
<dbReference type="PANTHER" id="PTHR43547">
    <property type="entry name" value="TWO-COMPONENT HISTIDINE KINASE"/>
    <property type="match status" value="1"/>
</dbReference>
<dbReference type="GO" id="GO:0000155">
    <property type="term" value="F:phosphorelay sensor kinase activity"/>
    <property type="evidence" value="ECO:0007669"/>
    <property type="project" value="TreeGrafter"/>
</dbReference>
<dbReference type="Pfam" id="PF02518">
    <property type="entry name" value="HATPase_c"/>
    <property type="match status" value="1"/>
</dbReference>
<keyword evidence="4" id="KW-0808">Transferase</keyword>
<keyword evidence="4" id="KW-0418">Kinase</keyword>
<dbReference type="InterPro" id="IPR001789">
    <property type="entry name" value="Sig_transdc_resp-reg_receiver"/>
</dbReference>
<gene>
    <name evidence="9" type="ORF">IQ260_22670</name>
</gene>
<dbReference type="SUPFAM" id="SSF55874">
    <property type="entry name" value="ATPase domain of HSP90 chaperone/DNA topoisomerase II/histidine kinase"/>
    <property type="match status" value="1"/>
</dbReference>
<keyword evidence="5" id="KW-0902">Two-component regulatory system</keyword>
<dbReference type="InterPro" id="IPR011006">
    <property type="entry name" value="CheY-like_superfamily"/>
</dbReference>
<comment type="caution">
    <text evidence="9">The sequence shown here is derived from an EMBL/GenBank/DDBJ whole genome shotgun (WGS) entry which is preliminary data.</text>
</comment>
<dbReference type="SMART" id="SM00387">
    <property type="entry name" value="HATPase_c"/>
    <property type="match status" value="1"/>
</dbReference>
<keyword evidence="3 6" id="KW-0597">Phosphoprotein</keyword>
<dbReference type="EMBL" id="JADEXP010000275">
    <property type="protein sequence ID" value="MBE9069454.1"/>
    <property type="molecule type" value="Genomic_DNA"/>
</dbReference>
<dbReference type="InterPro" id="IPR036890">
    <property type="entry name" value="HATPase_C_sf"/>
</dbReference>
<dbReference type="Gene3D" id="3.30.565.10">
    <property type="entry name" value="Histidine kinase-like ATPase, C-terminal domain"/>
    <property type="match status" value="1"/>
</dbReference>
<accession>A0A928ZXS2</accession>
<evidence type="ECO:0000313" key="10">
    <source>
        <dbReference type="Proteomes" id="UP000615026"/>
    </source>
</evidence>
<dbReference type="Pfam" id="PF00072">
    <property type="entry name" value="Response_reg"/>
    <property type="match status" value="1"/>
</dbReference>
<proteinExistence type="predicted"/>
<dbReference type="InterPro" id="IPR003594">
    <property type="entry name" value="HATPase_dom"/>
</dbReference>
<feature type="modified residue" description="4-aspartylphosphate" evidence="6">
    <location>
        <position position="54"/>
    </location>
</feature>
<evidence type="ECO:0000256" key="2">
    <source>
        <dbReference type="ARBA" id="ARBA00012438"/>
    </source>
</evidence>
<evidence type="ECO:0000313" key="9">
    <source>
        <dbReference type="EMBL" id="MBE9069454.1"/>
    </source>
</evidence>
<evidence type="ECO:0000256" key="5">
    <source>
        <dbReference type="ARBA" id="ARBA00023012"/>
    </source>
</evidence>
<dbReference type="PROSITE" id="PS50110">
    <property type="entry name" value="RESPONSE_REGULATORY"/>
    <property type="match status" value="1"/>
</dbReference>
<feature type="domain" description="Response regulatory" evidence="8">
    <location>
        <begin position="5"/>
        <end position="121"/>
    </location>
</feature>
<dbReference type="InterPro" id="IPR005467">
    <property type="entry name" value="His_kinase_dom"/>
</dbReference>
<evidence type="ECO:0000256" key="4">
    <source>
        <dbReference type="ARBA" id="ARBA00022777"/>
    </source>
</evidence>
<dbReference type="CDD" id="cd00075">
    <property type="entry name" value="HATPase"/>
    <property type="match status" value="1"/>
</dbReference>
<comment type="catalytic activity">
    <reaction evidence="1">
        <text>ATP + protein L-histidine = ADP + protein N-phospho-L-histidine.</text>
        <dbReference type="EC" id="2.7.13.3"/>
    </reaction>
</comment>
<evidence type="ECO:0000256" key="6">
    <source>
        <dbReference type="PROSITE-ProRule" id="PRU00169"/>
    </source>
</evidence>
<dbReference type="PRINTS" id="PR00344">
    <property type="entry name" value="BCTRLSENSOR"/>
</dbReference>
<dbReference type="SMART" id="SM00448">
    <property type="entry name" value="REC"/>
    <property type="match status" value="1"/>
</dbReference>
<evidence type="ECO:0000256" key="3">
    <source>
        <dbReference type="ARBA" id="ARBA00022553"/>
    </source>
</evidence>
<keyword evidence="10" id="KW-1185">Reference proteome</keyword>
<protein>
    <recommendedName>
        <fullName evidence="2">histidine kinase</fullName>
        <ecNumber evidence="2">2.7.13.3</ecNumber>
    </recommendedName>
</protein>
<evidence type="ECO:0000259" key="7">
    <source>
        <dbReference type="PROSITE" id="PS50109"/>
    </source>
</evidence>
<dbReference type="PROSITE" id="PS50109">
    <property type="entry name" value="HIS_KIN"/>
    <property type="match status" value="1"/>
</dbReference>
<evidence type="ECO:0000256" key="1">
    <source>
        <dbReference type="ARBA" id="ARBA00000085"/>
    </source>
</evidence>
<dbReference type="RefSeq" id="WP_193995358.1">
    <property type="nucleotide sequence ID" value="NZ_JADEXP010000275.1"/>
</dbReference>
<feature type="domain" description="Histidine kinase" evidence="7">
    <location>
        <begin position="124"/>
        <end position="346"/>
    </location>
</feature>
<dbReference type="AlphaFoldDB" id="A0A928ZXS2"/>
<sequence>MKRPIILVIDDEVNHFDVIEALFKHQDYQLYYASNGEDAIVSLSAFKPDLILLDVLMPGISGIEVCRRIKALPQWQSVPIIIVTILDTKTNLRSCVKAGADDFITKPFDSIELRARVHTMLKIKKQHDKNQTLSRIQANTLNLLESTLGELRGSLTSQLSHDDLRSRIEQSTYRLERLTAKFQIYMELELAASQSVPLQTDTRHNLSVAAEIVKVLAQKYNRSHDLSLLIEDAEVSMPARYLSIIFNELVDNALKFSSPETSIIVRSTVTENFVTLFIHDSGPGMTEETIAGIDDAIQFERSIYEQNNGGMGLKIVKKIVVLAGGTFLIESAHQQGTTVQVTLPKL</sequence>
<evidence type="ECO:0000259" key="8">
    <source>
        <dbReference type="PROSITE" id="PS50110"/>
    </source>
</evidence>
<dbReference type="Gene3D" id="3.40.50.2300">
    <property type="match status" value="1"/>
</dbReference>
<dbReference type="InterPro" id="IPR004358">
    <property type="entry name" value="Sig_transdc_His_kin-like_C"/>
</dbReference>
<dbReference type="SUPFAM" id="SSF52172">
    <property type="entry name" value="CheY-like"/>
    <property type="match status" value="1"/>
</dbReference>